<comment type="subcellular location">
    <subcellularLocation>
        <location evidence="1">Cell membrane</location>
        <topology evidence="1">Multi-pass membrane protein</topology>
    </subcellularLocation>
</comment>
<evidence type="ECO:0000256" key="4">
    <source>
        <dbReference type="ARBA" id="ARBA00022989"/>
    </source>
</evidence>
<dbReference type="PANTHER" id="PTHR30572">
    <property type="entry name" value="MEMBRANE COMPONENT OF TRANSPORTER-RELATED"/>
    <property type="match status" value="1"/>
</dbReference>
<evidence type="ECO:0000256" key="7">
    <source>
        <dbReference type="SAM" id="Phobius"/>
    </source>
</evidence>
<reference evidence="10" key="1">
    <citation type="journal article" date="2021" name="PeerJ">
        <title>Extensive microbial diversity within the chicken gut microbiome revealed by metagenomics and culture.</title>
        <authorList>
            <person name="Gilroy R."/>
            <person name="Ravi A."/>
            <person name="Getino M."/>
            <person name="Pursley I."/>
            <person name="Horton D.L."/>
            <person name="Alikhan N.F."/>
            <person name="Baker D."/>
            <person name="Gharbi K."/>
            <person name="Hall N."/>
            <person name="Watson M."/>
            <person name="Adriaenssens E.M."/>
            <person name="Foster-Nyarko E."/>
            <person name="Jarju S."/>
            <person name="Secka A."/>
            <person name="Antonio M."/>
            <person name="Oren A."/>
            <person name="Chaudhuri R.R."/>
            <person name="La Ragione R."/>
            <person name="Hildebrand F."/>
            <person name="Pallen M.J."/>
        </authorList>
    </citation>
    <scope>NUCLEOTIDE SEQUENCE</scope>
    <source>
        <strain evidence="10">ChiBcec18-1249</strain>
    </source>
</reference>
<evidence type="ECO:0000313" key="10">
    <source>
        <dbReference type="EMBL" id="HJB13453.1"/>
    </source>
</evidence>
<feature type="transmembrane region" description="Helical" evidence="7">
    <location>
        <begin position="337"/>
        <end position="359"/>
    </location>
</feature>
<feature type="transmembrane region" description="Helical" evidence="7">
    <location>
        <begin position="21"/>
        <end position="42"/>
    </location>
</feature>
<dbReference type="EMBL" id="DWZJ01000057">
    <property type="protein sequence ID" value="HJB13453.1"/>
    <property type="molecule type" value="Genomic_DNA"/>
</dbReference>
<gene>
    <name evidence="10" type="ORF">H9787_07060</name>
</gene>
<feature type="transmembrane region" description="Helical" evidence="7">
    <location>
        <begin position="289"/>
        <end position="316"/>
    </location>
</feature>
<dbReference type="GO" id="GO:0022857">
    <property type="term" value="F:transmembrane transporter activity"/>
    <property type="evidence" value="ECO:0007669"/>
    <property type="project" value="TreeGrafter"/>
</dbReference>
<dbReference type="AlphaFoldDB" id="A0A9D2LIS1"/>
<keyword evidence="4 7" id="KW-1133">Transmembrane helix</keyword>
<dbReference type="Pfam" id="PF02687">
    <property type="entry name" value="FtsX"/>
    <property type="match status" value="1"/>
</dbReference>
<evidence type="ECO:0000256" key="2">
    <source>
        <dbReference type="ARBA" id="ARBA00022475"/>
    </source>
</evidence>
<evidence type="ECO:0000256" key="5">
    <source>
        <dbReference type="ARBA" id="ARBA00023136"/>
    </source>
</evidence>
<keyword evidence="5 7" id="KW-0472">Membrane</keyword>
<reference evidence="10" key="2">
    <citation type="submission" date="2021-04" db="EMBL/GenBank/DDBJ databases">
        <authorList>
            <person name="Gilroy R."/>
        </authorList>
    </citation>
    <scope>NUCLEOTIDE SEQUENCE</scope>
    <source>
        <strain evidence="10">ChiBcec18-1249</strain>
    </source>
</reference>
<dbReference type="PANTHER" id="PTHR30572:SF4">
    <property type="entry name" value="ABC TRANSPORTER PERMEASE YTRF"/>
    <property type="match status" value="1"/>
</dbReference>
<comment type="similarity">
    <text evidence="6">Belongs to the ABC-4 integral membrane protein family.</text>
</comment>
<evidence type="ECO:0000256" key="6">
    <source>
        <dbReference type="ARBA" id="ARBA00038076"/>
    </source>
</evidence>
<feature type="domain" description="MacB-like periplasmic core" evidence="9">
    <location>
        <begin position="22"/>
        <end position="259"/>
    </location>
</feature>
<protein>
    <submittedName>
        <fullName evidence="10">ABC transporter permease</fullName>
    </submittedName>
</protein>
<comment type="caution">
    <text evidence="10">The sequence shown here is derived from an EMBL/GenBank/DDBJ whole genome shotgun (WGS) entry which is preliminary data.</text>
</comment>
<feature type="domain" description="ABC3 transporter permease C-terminal" evidence="8">
    <location>
        <begin position="297"/>
        <end position="410"/>
    </location>
</feature>
<sequence>MKIGQAVKMAWRSIWGKKGRAVLTMLGIIIGIAAVMTIVSAMNGYTRKTMEQYEAMGSNQITISIWNYTYDEEGNMIAQDYFTPLYDYCNTIKEFVMGMTPTGNLSATVIYGTKNSNNMQPEWDEEGNMIGGSWGPSLYLGSDQYSICNNLTVAKGRDLSALDSQRYNQVCVMGAQAAKAFFDSADPVGKTLQVNGQSFLVVGVYAPRLSEESSSTNQMDNFIVFPYTSNRVLGGQTPTNFMARGRDSATLAEACSRIRGFLKGLVGENNFNVYTDEEWQQQQNAQMGMISLVLGGIAAISLLVGGIGIMNIMLVTVTERTREIGIRRAIGAERGSIITQFLIEAAMLCGIGGIFGILIGTGGSLLLGKVLFQMTIYPAPWITGCAFAFSVLLGIIFGLYPAVKAANLQPVEALRAE</sequence>
<keyword evidence="3 7" id="KW-0812">Transmembrane</keyword>
<dbReference type="InterPro" id="IPR050250">
    <property type="entry name" value="Macrolide_Exporter_MacB"/>
</dbReference>
<dbReference type="InterPro" id="IPR025857">
    <property type="entry name" value="MacB_PCD"/>
</dbReference>
<dbReference type="GO" id="GO:0005886">
    <property type="term" value="C:plasma membrane"/>
    <property type="evidence" value="ECO:0007669"/>
    <property type="project" value="UniProtKB-SubCell"/>
</dbReference>
<evidence type="ECO:0000256" key="3">
    <source>
        <dbReference type="ARBA" id="ARBA00022692"/>
    </source>
</evidence>
<feature type="transmembrane region" description="Helical" evidence="7">
    <location>
        <begin position="379"/>
        <end position="400"/>
    </location>
</feature>
<accession>A0A9D2LIS1</accession>
<evidence type="ECO:0000259" key="8">
    <source>
        <dbReference type="Pfam" id="PF02687"/>
    </source>
</evidence>
<evidence type="ECO:0000256" key="1">
    <source>
        <dbReference type="ARBA" id="ARBA00004651"/>
    </source>
</evidence>
<evidence type="ECO:0000259" key="9">
    <source>
        <dbReference type="Pfam" id="PF12704"/>
    </source>
</evidence>
<dbReference type="Proteomes" id="UP000823824">
    <property type="component" value="Unassembled WGS sequence"/>
</dbReference>
<name>A0A9D2LIS1_9FIRM</name>
<dbReference type="Pfam" id="PF12704">
    <property type="entry name" value="MacB_PCD"/>
    <property type="match status" value="1"/>
</dbReference>
<proteinExistence type="inferred from homology"/>
<dbReference type="InterPro" id="IPR003838">
    <property type="entry name" value="ABC3_permease_C"/>
</dbReference>
<organism evidence="10 11">
    <name type="scientific">Candidatus Oscillibacter excrementigallinarum</name>
    <dbReference type="NCBI Taxonomy" id="2838716"/>
    <lineage>
        <taxon>Bacteria</taxon>
        <taxon>Bacillati</taxon>
        <taxon>Bacillota</taxon>
        <taxon>Clostridia</taxon>
        <taxon>Eubacteriales</taxon>
        <taxon>Oscillospiraceae</taxon>
        <taxon>Oscillibacter</taxon>
    </lineage>
</organism>
<evidence type="ECO:0000313" key="11">
    <source>
        <dbReference type="Proteomes" id="UP000823824"/>
    </source>
</evidence>
<keyword evidence="2" id="KW-1003">Cell membrane</keyword>